<feature type="transmembrane region" description="Helical" evidence="5">
    <location>
        <begin position="70"/>
        <end position="96"/>
    </location>
</feature>
<dbReference type="PANTHER" id="PTHR37451:SF1">
    <property type="entry name" value="MARVEL DOMAIN-CONTAINING PROTEIN"/>
    <property type="match status" value="1"/>
</dbReference>
<evidence type="ECO:0000256" key="3">
    <source>
        <dbReference type="ARBA" id="ARBA00022989"/>
    </source>
</evidence>
<evidence type="ECO:0000256" key="5">
    <source>
        <dbReference type="SAM" id="Phobius"/>
    </source>
</evidence>
<name>A0AAN6UP26_9PEZI</name>
<dbReference type="EMBL" id="MU853404">
    <property type="protein sequence ID" value="KAK4136270.1"/>
    <property type="molecule type" value="Genomic_DNA"/>
</dbReference>
<dbReference type="Pfam" id="PF01284">
    <property type="entry name" value="MARVEL"/>
    <property type="match status" value="1"/>
</dbReference>
<feature type="transmembrane region" description="Helical" evidence="5">
    <location>
        <begin position="108"/>
        <end position="128"/>
    </location>
</feature>
<dbReference type="GO" id="GO:0016020">
    <property type="term" value="C:membrane"/>
    <property type="evidence" value="ECO:0007669"/>
    <property type="project" value="UniProtKB-SubCell"/>
</dbReference>
<keyword evidence="8" id="KW-1185">Reference proteome</keyword>
<evidence type="ECO:0000256" key="4">
    <source>
        <dbReference type="ARBA" id="ARBA00023136"/>
    </source>
</evidence>
<accession>A0AAN6UP26</accession>
<feature type="domain" description="MARVEL" evidence="6">
    <location>
        <begin position="7"/>
        <end position="128"/>
    </location>
</feature>
<comment type="subcellular location">
    <subcellularLocation>
        <location evidence="1">Membrane</location>
        <topology evidence="1">Multi-pass membrane protein</topology>
    </subcellularLocation>
</comment>
<dbReference type="AlphaFoldDB" id="A0AAN6UP26"/>
<protein>
    <recommendedName>
        <fullName evidence="6">MARVEL domain-containing protein</fullName>
    </recommendedName>
</protein>
<comment type="caution">
    <text evidence="7">The sequence shown here is derived from an EMBL/GenBank/DDBJ whole genome shotgun (WGS) entry which is preliminary data.</text>
</comment>
<reference evidence="7" key="1">
    <citation type="journal article" date="2023" name="Mol. Phylogenet. Evol.">
        <title>Genome-scale phylogeny and comparative genomics of the fungal order Sordariales.</title>
        <authorList>
            <person name="Hensen N."/>
            <person name="Bonometti L."/>
            <person name="Westerberg I."/>
            <person name="Brannstrom I.O."/>
            <person name="Guillou S."/>
            <person name="Cros-Aarteil S."/>
            <person name="Calhoun S."/>
            <person name="Haridas S."/>
            <person name="Kuo A."/>
            <person name="Mondo S."/>
            <person name="Pangilinan J."/>
            <person name="Riley R."/>
            <person name="LaButti K."/>
            <person name="Andreopoulos B."/>
            <person name="Lipzen A."/>
            <person name="Chen C."/>
            <person name="Yan M."/>
            <person name="Daum C."/>
            <person name="Ng V."/>
            <person name="Clum A."/>
            <person name="Steindorff A."/>
            <person name="Ohm R.A."/>
            <person name="Martin F."/>
            <person name="Silar P."/>
            <person name="Natvig D.O."/>
            <person name="Lalanne C."/>
            <person name="Gautier V."/>
            <person name="Ament-Velasquez S.L."/>
            <person name="Kruys A."/>
            <person name="Hutchinson M.I."/>
            <person name="Powell A.J."/>
            <person name="Barry K."/>
            <person name="Miller A.N."/>
            <person name="Grigoriev I.V."/>
            <person name="Debuchy R."/>
            <person name="Gladieux P."/>
            <person name="Hiltunen Thoren M."/>
            <person name="Johannesson H."/>
        </authorList>
    </citation>
    <scope>NUCLEOTIDE SEQUENCE</scope>
    <source>
        <strain evidence="7">CBS 123565</strain>
    </source>
</reference>
<proteinExistence type="predicted"/>
<evidence type="ECO:0000313" key="7">
    <source>
        <dbReference type="EMBL" id="KAK4136270.1"/>
    </source>
</evidence>
<reference evidence="7" key="2">
    <citation type="submission" date="2023-05" db="EMBL/GenBank/DDBJ databases">
        <authorList>
            <consortium name="Lawrence Berkeley National Laboratory"/>
            <person name="Steindorff A."/>
            <person name="Hensen N."/>
            <person name="Bonometti L."/>
            <person name="Westerberg I."/>
            <person name="Brannstrom I.O."/>
            <person name="Guillou S."/>
            <person name="Cros-Aarteil S."/>
            <person name="Calhoun S."/>
            <person name="Haridas S."/>
            <person name="Kuo A."/>
            <person name="Mondo S."/>
            <person name="Pangilinan J."/>
            <person name="Riley R."/>
            <person name="Labutti K."/>
            <person name="Andreopoulos B."/>
            <person name="Lipzen A."/>
            <person name="Chen C."/>
            <person name="Yanf M."/>
            <person name="Daum C."/>
            <person name="Ng V."/>
            <person name="Clum A."/>
            <person name="Ohm R."/>
            <person name="Martin F."/>
            <person name="Silar P."/>
            <person name="Natvig D."/>
            <person name="Lalanne C."/>
            <person name="Gautier V."/>
            <person name="Ament-Velasquez S.L."/>
            <person name="Kruys A."/>
            <person name="Hutchinson M.I."/>
            <person name="Powell A.J."/>
            <person name="Barry K."/>
            <person name="Miller A.N."/>
            <person name="Grigoriev I.V."/>
            <person name="Debuchy R."/>
            <person name="Gladieux P."/>
            <person name="Thoren M.H."/>
            <person name="Johannesson H."/>
        </authorList>
    </citation>
    <scope>NUCLEOTIDE SEQUENCE</scope>
    <source>
        <strain evidence="7">CBS 123565</strain>
    </source>
</reference>
<evidence type="ECO:0000313" key="8">
    <source>
        <dbReference type="Proteomes" id="UP001304895"/>
    </source>
</evidence>
<keyword evidence="2 5" id="KW-0812">Transmembrane</keyword>
<organism evidence="7 8">
    <name type="scientific">Trichocladium antarcticum</name>
    <dbReference type="NCBI Taxonomy" id="1450529"/>
    <lineage>
        <taxon>Eukaryota</taxon>
        <taxon>Fungi</taxon>
        <taxon>Dikarya</taxon>
        <taxon>Ascomycota</taxon>
        <taxon>Pezizomycotina</taxon>
        <taxon>Sordariomycetes</taxon>
        <taxon>Sordariomycetidae</taxon>
        <taxon>Sordariales</taxon>
        <taxon>Chaetomiaceae</taxon>
        <taxon>Trichocladium</taxon>
    </lineage>
</organism>
<dbReference type="InterPro" id="IPR008253">
    <property type="entry name" value="Marvel"/>
</dbReference>
<evidence type="ECO:0000256" key="2">
    <source>
        <dbReference type="ARBA" id="ARBA00022692"/>
    </source>
</evidence>
<keyword evidence="4 5" id="KW-0472">Membrane</keyword>
<evidence type="ECO:0000259" key="6">
    <source>
        <dbReference type="Pfam" id="PF01284"/>
    </source>
</evidence>
<keyword evidence="3 5" id="KW-1133">Transmembrane helix</keyword>
<dbReference type="PANTHER" id="PTHR37451">
    <property type="entry name" value="MARVEL DOMAIN"/>
    <property type="match status" value="1"/>
</dbReference>
<sequence>MRAFVPIVHAVAAVFAIIVMGLMSYIVSPFNHSWTPSSLSFMLFTSIWTLLVLAYIALSPIYLASIFHAIVALILEWITMIFWFGGSIALAVYWGAPSCGGDTYCGSAEAAIAFGFFLWVLFAFLVVLNSIEFVRGRGGDTSTGPKPYVGA</sequence>
<evidence type="ECO:0000256" key="1">
    <source>
        <dbReference type="ARBA" id="ARBA00004141"/>
    </source>
</evidence>
<feature type="transmembrane region" description="Helical" evidence="5">
    <location>
        <begin position="7"/>
        <end position="27"/>
    </location>
</feature>
<gene>
    <name evidence="7" type="ORF">BT67DRAFT_399551</name>
</gene>
<dbReference type="Proteomes" id="UP001304895">
    <property type="component" value="Unassembled WGS sequence"/>
</dbReference>
<feature type="transmembrane region" description="Helical" evidence="5">
    <location>
        <begin position="39"/>
        <end position="58"/>
    </location>
</feature>